<dbReference type="GO" id="GO:0003676">
    <property type="term" value="F:nucleic acid binding"/>
    <property type="evidence" value="ECO:0007669"/>
    <property type="project" value="InterPro"/>
</dbReference>
<keyword evidence="1" id="KW-1133">Transmembrane helix</keyword>
<keyword evidence="1" id="KW-0472">Membrane</keyword>
<dbReference type="EMBL" id="WJBH02000104">
    <property type="protein sequence ID" value="KAI9550689.1"/>
    <property type="molecule type" value="Genomic_DNA"/>
</dbReference>
<reference evidence="3" key="1">
    <citation type="submission" date="2022-05" db="EMBL/GenBank/DDBJ databases">
        <title>A multi-omics perspective on studying reproductive biology in Daphnia sinensis.</title>
        <authorList>
            <person name="Jia J."/>
        </authorList>
    </citation>
    <scope>NUCLEOTIDE SEQUENCE</scope>
    <source>
        <strain evidence="3">WSL</strain>
    </source>
</reference>
<evidence type="ECO:0000313" key="5">
    <source>
        <dbReference type="Proteomes" id="UP000820818"/>
    </source>
</evidence>
<name>A0AAD5KFE1_9CRUS</name>
<dbReference type="AlphaFoldDB" id="A0AAD5KFE1"/>
<keyword evidence="1" id="KW-0812">Transmembrane</keyword>
<feature type="transmembrane region" description="Helical" evidence="1">
    <location>
        <begin position="109"/>
        <end position="128"/>
    </location>
</feature>
<keyword evidence="5" id="KW-1185">Reference proteome</keyword>
<dbReference type="Pfam" id="PF03184">
    <property type="entry name" value="DDE_1"/>
    <property type="match status" value="1"/>
</dbReference>
<gene>
    <name evidence="4" type="ORF">GHT06_006128</name>
    <name evidence="3" type="ORF">GHT06_006365</name>
</gene>
<dbReference type="EMBL" id="WJBH02000097">
    <property type="protein sequence ID" value="KAI9550734.1"/>
    <property type="molecule type" value="Genomic_DNA"/>
</dbReference>
<organism evidence="3 5">
    <name type="scientific">Daphnia sinensis</name>
    <dbReference type="NCBI Taxonomy" id="1820382"/>
    <lineage>
        <taxon>Eukaryota</taxon>
        <taxon>Metazoa</taxon>
        <taxon>Ecdysozoa</taxon>
        <taxon>Arthropoda</taxon>
        <taxon>Crustacea</taxon>
        <taxon>Branchiopoda</taxon>
        <taxon>Diplostraca</taxon>
        <taxon>Cladocera</taxon>
        <taxon>Anomopoda</taxon>
        <taxon>Daphniidae</taxon>
        <taxon>Daphnia</taxon>
        <taxon>Daphnia similis group</taxon>
    </lineage>
</organism>
<comment type="caution">
    <text evidence="3">The sequence shown here is derived from an EMBL/GenBank/DDBJ whole genome shotgun (WGS) entry which is preliminary data.</text>
</comment>
<evidence type="ECO:0000313" key="3">
    <source>
        <dbReference type="EMBL" id="KAI9550689.1"/>
    </source>
</evidence>
<evidence type="ECO:0000259" key="2">
    <source>
        <dbReference type="Pfam" id="PF03184"/>
    </source>
</evidence>
<proteinExistence type="predicted"/>
<evidence type="ECO:0000256" key="1">
    <source>
        <dbReference type="SAM" id="Phobius"/>
    </source>
</evidence>
<evidence type="ECO:0000313" key="4">
    <source>
        <dbReference type="EMBL" id="KAI9550734.1"/>
    </source>
</evidence>
<dbReference type="Proteomes" id="UP000820818">
    <property type="component" value="Unassembled WGS sequence"/>
</dbReference>
<protein>
    <recommendedName>
        <fullName evidence="2">DDE-1 domain-containing protein</fullName>
    </recommendedName>
</protein>
<accession>A0AAD5KFE1</accession>
<sequence>MDNHSNHIEFPVVKYAKDNGIILLTFPPHCSHKLQPLDVAVFFPFKRSLRHCHNEWLQAHPGQRIGILNNVSKNILSGFAKAGIWPFTRSIIPASVFSPGLVTDRPGKYYSLIFTFLNYLTFFNMFSLF</sequence>
<feature type="domain" description="DDE-1" evidence="2">
    <location>
        <begin position="2"/>
        <end position="61"/>
    </location>
</feature>
<dbReference type="InterPro" id="IPR004875">
    <property type="entry name" value="DDE_SF_endonuclease_dom"/>
</dbReference>